<gene>
    <name evidence="2" type="ORF">HMPREF1062_00086</name>
</gene>
<dbReference type="Gene3D" id="3.40.50.300">
    <property type="entry name" value="P-loop containing nucleotide triphosphate hydrolases"/>
    <property type="match status" value="1"/>
</dbReference>
<dbReference type="SUPFAM" id="SSF52540">
    <property type="entry name" value="P-loop containing nucleoside triphosphate hydrolases"/>
    <property type="match status" value="1"/>
</dbReference>
<feature type="domain" description="ATPase AAA-type core" evidence="1">
    <location>
        <begin position="286"/>
        <end position="351"/>
    </location>
</feature>
<evidence type="ECO:0000313" key="2">
    <source>
        <dbReference type="EMBL" id="EIY40243.1"/>
    </source>
</evidence>
<dbReference type="PIRSF" id="PIRSF029347">
    <property type="entry name" value="RecF"/>
    <property type="match status" value="1"/>
</dbReference>
<evidence type="ECO:0000313" key="3">
    <source>
        <dbReference type="Proteomes" id="UP000003741"/>
    </source>
</evidence>
<dbReference type="PANTHER" id="PTHR32182">
    <property type="entry name" value="DNA REPLICATION AND REPAIR PROTEIN RECF"/>
    <property type="match status" value="1"/>
</dbReference>
<comment type="caution">
    <text evidence="2">The sequence shown here is derived from an EMBL/GenBank/DDBJ whole genome shotgun (WGS) entry which is preliminary data.</text>
</comment>
<organism evidence="2 3">
    <name type="scientific">Bacteroides cellulosilyticus CL02T12C19</name>
    <dbReference type="NCBI Taxonomy" id="997874"/>
    <lineage>
        <taxon>Bacteria</taxon>
        <taxon>Pseudomonadati</taxon>
        <taxon>Bacteroidota</taxon>
        <taxon>Bacteroidia</taxon>
        <taxon>Bacteroidales</taxon>
        <taxon>Bacteroidaceae</taxon>
        <taxon>Bacteroides</taxon>
    </lineage>
</organism>
<dbReference type="InterPro" id="IPR003959">
    <property type="entry name" value="ATPase_AAA_core"/>
</dbReference>
<sequence length="404" mass="45906">MLAIKGSIEYISSCMYLLPMAIGTFNNMAINLARSIFFSSFAKNVDVSRMEKVCIKGYKSFQDITLELGQINILIGSNGSGKSNFLSFFEFLNKIYEQKMTEYVALNGGVDKFFHKGSKVTDVIQAEVFWKTNRYQIQLKEGDGRFVVAHEKLGYAAGSMIYYNDIANYTNEAGIKQYKGLKRGDYINNYLTEIKKYHFHDTGKTSPFTKESHIQNDRYYLYEKGDNLAAFLYAIQEETPIVYNRIVKVIQSIAPYFSDFYFHPTAANTLRLQWRDKYSSIVYGPTDFSDGTIRFIALATLFLQPTPPKVIIIDEPELGLHPVAIQKLAGMMHAAASKGTQIIVATQSTDLLCHFEPEEVITVNQVEGATQMVRLNSEDLNHWLEDYTLGDLWKQNIVKGGQPE</sequence>
<dbReference type="Proteomes" id="UP000003741">
    <property type="component" value="Unassembled WGS sequence"/>
</dbReference>
<dbReference type="PANTHER" id="PTHR32182:SF22">
    <property type="entry name" value="ATP-DEPENDENT ENDONUCLEASE, OLD FAMILY-RELATED"/>
    <property type="match status" value="1"/>
</dbReference>
<dbReference type="HOGENOM" id="CLU_035814_1_1_10"/>
<dbReference type="InterPro" id="IPR014555">
    <property type="entry name" value="RecF-like"/>
</dbReference>
<dbReference type="InterPro" id="IPR027417">
    <property type="entry name" value="P-loop_NTPase"/>
</dbReference>
<dbReference type="RefSeq" id="WP_007215163.1">
    <property type="nucleotide sequence ID" value="NZ_JH724085.1"/>
</dbReference>
<proteinExistence type="predicted"/>
<protein>
    <recommendedName>
        <fullName evidence="1">ATPase AAA-type core domain-containing protein</fullName>
    </recommendedName>
</protein>
<dbReference type="GO" id="GO:0016887">
    <property type="term" value="F:ATP hydrolysis activity"/>
    <property type="evidence" value="ECO:0007669"/>
    <property type="project" value="InterPro"/>
</dbReference>
<reference evidence="2 3" key="1">
    <citation type="submission" date="2012-02" db="EMBL/GenBank/DDBJ databases">
        <title>The Genome Sequence of Bacteroides cellulosilyticus CL02T12C19.</title>
        <authorList>
            <consortium name="The Broad Institute Genome Sequencing Platform"/>
            <person name="Earl A."/>
            <person name="Ward D."/>
            <person name="Feldgarden M."/>
            <person name="Gevers D."/>
            <person name="Zitomersky N.L."/>
            <person name="Coyne M.J."/>
            <person name="Comstock L.E."/>
            <person name="Young S.K."/>
            <person name="Zeng Q."/>
            <person name="Gargeya S."/>
            <person name="Fitzgerald M."/>
            <person name="Haas B."/>
            <person name="Abouelleil A."/>
            <person name="Alvarado L."/>
            <person name="Arachchi H.M."/>
            <person name="Berlin A."/>
            <person name="Chapman S.B."/>
            <person name="Gearin G."/>
            <person name="Goldberg J."/>
            <person name="Griggs A."/>
            <person name="Gujja S."/>
            <person name="Hansen M."/>
            <person name="Heiman D."/>
            <person name="Howarth C."/>
            <person name="Larimer J."/>
            <person name="Lui A."/>
            <person name="MacDonald P.J.P."/>
            <person name="McCowen C."/>
            <person name="Montmayeur A."/>
            <person name="Murphy C."/>
            <person name="Neiman D."/>
            <person name="Pearson M."/>
            <person name="Priest M."/>
            <person name="Roberts A."/>
            <person name="Saif S."/>
            <person name="Shea T."/>
            <person name="Sisk P."/>
            <person name="Stolte C."/>
            <person name="Sykes S."/>
            <person name="Wortman J."/>
            <person name="Nusbaum C."/>
            <person name="Birren B."/>
        </authorList>
    </citation>
    <scope>NUCLEOTIDE SEQUENCE [LARGE SCALE GENOMIC DNA]</scope>
    <source>
        <strain evidence="2 3">CL02T12C19</strain>
    </source>
</reference>
<dbReference type="GO" id="GO:0006302">
    <property type="term" value="P:double-strand break repair"/>
    <property type="evidence" value="ECO:0007669"/>
    <property type="project" value="TreeGrafter"/>
</dbReference>
<dbReference type="Pfam" id="PF13304">
    <property type="entry name" value="AAA_21"/>
    <property type="match status" value="1"/>
</dbReference>
<dbReference type="AlphaFoldDB" id="I9RDF4"/>
<accession>I9RDF4</accession>
<dbReference type="PATRIC" id="fig|997874.3.peg.89"/>
<name>I9RDF4_9BACE</name>
<dbReference type="EMBL" id="AGXG01000001">
    <property type="protein sequence ID" value="EIY40243.1"/>
    <property type="molecule type" value="Genomic_DNA"/>
</dbReference>
<dbReference type="GO" id="GO:0005524">
    <property type="term" value="F:ATP binding"/>
    <property type="evidence" value="ECO:0007669"/>
    <property type="project" value="InterPro"/>
</dbReference>
<dbReference type="GO" id="GO:0000731">
    <property type="term" value="P:DNA synthesis involved in DNA repair"/>
    <property type="evidence" value="ECO:0007669"/>
    <property type="project" value="TreeGrafter"/>
</dbReference>
<keyword evidence="3" id="KW-1185">Reference proteome</keyword>
<dbReference type="CDD" id="cd00267">
    <property type="entry name" value="ABC_ATPase"/>
    <property type="match status" value="1"/>
</dbReference>
<evidence type="ECO:0000259" key="1">
    <source>
        <dbReference type="Pfam" id="PF13304"/>
    </source>
</evidence>